<dbReference type="RefSeq" id="WP_149767451.1">
    <property type="nucleotide sequence ID" value="NZ_VDFQ02000001.1"/>
</dbReference>
<keyword evidence="2" id="KW-0813">Transport</keyword>
<dbReference type="GO" id="GO:0015220">
    <property type="term" value="F:choline transmembrane transporter activity"/>
    <property type="evidence" value="ECO:0007669"/>
    <property type="project" value="TreeGrafter"/>
</dbReference>
<dbReference type="GO" id="GO:0005886">
    <property type="term" value="C:plasma membrane"/>
    <property type="evidence" value="ECO:0007669"/>
    <property type="project" value="UniProtKB-SubCell"/>
</dbReference>
<evidence type="ECO:0000256" key="4">
    <source>
        <dbReference type="ARBA" id="ARBA00022692"/>
    </source>
</evidence>
<dbReference type="Proteomes" id="UP000307768">
    <property type="component" value="Unassembled WGS sequence"/>
</dbReference>
<keyword evidence="5 8" id="KW-1133">Transmembrane helix</keyword>
<dbReference type="Gene3D" id="1.10.3730.20">
    <property type="match status" value="1"/>
</dbReference>
<dbReference type="GO" id="GO:0015199">
    <property type="term" value="F:amino-acid betaine transmembrane transporter activity"/>
    <property type="evidence" value="ECO:0007669"/>
    <property type="project" value="TreeGrafter"/>
</dbReference>
<comment type="subcellular location">
    <subcellularLocation>
        <location evidence="1 7">Cell membrane</location>
        <topology evidence="1 7">Multi-pass membrane protein</topology>
    </subcellularLocation>
</comment>
<dbReference type="InterPro" id="IPR037185">
    <property type="entry name" value="EmrE-like"/>
</dbReference>
<reference evidence="9 10" key="1">
    <citation type="submission" date="2019-09" db="EMBL/GenBank/DDBJ databases">
        <title>Mumia zhuanghuii sp. nov. isolated from the intestinal contents of plateau pika (Ochotona curzoniae) in the Qinghai-Tibet plateau of China.</title>
        <authorList>
            <person name="Tian Z."/>
        </authorList>
    </citation>
    <scope>NUCLEOTIDE SEQUENCE [LARGE SCALE GENOMIC DNA]</scope>
    <source>
        <strain evidence="10">350</strain>
    </source>
</reference>
<gene>
    <name evidence="9" type="ORF">FE697_001030</name>
</gene>
<dbReference type="PANTHER" id="PTHR30561:SF1">
    <property type="entry name" value="MULTIDRUG TRANSPORTER EMRE"/>
    <property type="match status" value="1"/>
</dbReference>
<evidence type="ECO:0000256" key="3">
    <source>
        <dbReference type="ARBA" id="ARBA00022475"/>
    </source>
</evidence>
<protein>
    <submittedName>
        <fullName evidence="9">QacE family quaternary ammonium compound efflux SMR transporter</fullName>
    </submittedName>
</protein>
<dbReference type="Pfam" id="PF00893">
    <property type="entry name" value="Multi_Drug_Res"/>
    <property type="match status" value="1"/>
</dbReference>
<evidence type="ECO:0000256" key="7">
    <source>
        <dbReference type="RuleBase" id="RU003942"/>
    </source>
</evidence>
<evidence type="ECO:0000256" key="6">
    <source>
        <dbReference type="ARBA" id="ARBA00023136"/>
    </source>
</evidence>
<dbReference type="GO" id="GO:0015297">
    <property type="term" value="F:antiporter activity"/>
    <property type="evidence" value="ECO:0007669"/>
    <property type="project" value="TreeGrafter"/>
</dbReference>
<keyword evidence="4 7" id="KW-0812">Transmembrane</keyword>
<accession>A0A5Q6S2E2</accession>
<dbReference type="EMBL" id="VDFQ02000001">
    <property type="protein sequence ID" value="KAA1424545.1"/>
    <property type="molecule type" value="Genomic_DNA"/>
</dbReference>
<organism evidence="9 10">
    <name type="scientific">Mumia zhuanghuii</name>
    <dbReference type="NCBI Taxonomy" id="2585211"/>
    <lineage>
        <taxon>Bacteria</taxon>
        <taxon>Bacillati</taxon>
        <taxon>Actinomycetota</taxon>
        <taxon>Actinomycetes</taxon>
        <taxon>Propionibacteriales</taxon>
        <taxon>Nocardioidaceae</taxon>
        <taxon>Mumia</taxon>
    </lineage>
</organism>
<evidence type="ECO:0000313" key="10">
    <source>
        <dbReference type="Proteomes" id="UP000307768"/>
    </source>
</evidence>
<comment type="similarity">
    <text evidence="7">Belongs to the drug/metabolite transporter (DMT) superfamily. Small multidrug resistance (SMR) (TC 2.A.7.1) family.</text>
</comment>
<dbReference type="AlphaFoldDB" id="A0A5Q6S2E2"/>
<feature type="transmembrane region" description="Helical" evidence="8">
    <location>
        <begin position="82"/>
        <end position="100"/>
    </location>
</feature>
<dbReference type="GO" id="GO:0031460">
    <property type="term" value="P:glycine betaine transport"/>
    <property type="evidence" value="ECO:0007669"/>
    <property type="project" value="TreeGrafter"/>
</dbReference>
<comment type="caution">
    <text evidence="9">The sequence shown here is derived from an EMBL/GenBank/DDBJ whole genome shotgun (WGS) entry which is preliminary data.</text>
</comment>
<dbReference type="InterPro" id="IPR000390">
    <property type="entry name" value="Small_drug/metabolite_transptr"/>
</dbReference>
<evidence type="ECO:0000256" key="2">
    <source>
        <dbReference type="ARBA" id="ARBA00022448"/>
    </source>
</evidence>
<feature type="transmembrane region" description="Helical" evidence="8">
    <location>
        <begin position="30"/>
        <end position="49"/>
    </location>
</feature>
<feature type="transmembrane region" description="Helical" evidence="8">
    <location>
        <begin position="56"/>
        <end position="76"/>
    </location>
</feature>
<proteinExistence type="inferred from homology"/>
<keyword evidence="3" id="KW-1003">Cell membrane</keyword>
<evidence type="ECO:0000313" key="9">
    <source>
        <dbReference type="EMBL" id="KAA1424545.1"/>
    </source>
</evidence>
<keyword evidence="6 8" id="KW-0472">Membrane</keyword>
<dbReference type="PANTHER" id="PTHR30561">
    <property type="entry name" value="SMR FAMILY PROTON-DEPENDENT DRUG EFFLUX TRANSPORTER SUGE"/>
    <property type="match status" value="1"/>
</dbReference>
<dbReference type="OrthoDB" id="3175079at2"/>
<dbReference type="InterPro" id="IPR045324">
    <property type="entry name" value="Small_multidrug_res"/>
</dbReference>
<name>A0A5Q6S2E2_9ACTN</name>
<sequence>MTRWMLLAAAIACEVTASLSLKGALDRPALYAVVAAGYLASFVLLTAVLRQGMPLGVAYGIWGALGVAATAGLSAVLYDEPFTSVMVLGLVLIVGGVLAVEMGSHAAQSRAHADESGAA</sequence>
<evidence type="ECO:0000256" key="1">
    <source>
        <dbReference type="ARBA" id="ARBA00004651"/>
    </source>
</evidence>
<dbReference type="SUPFAM" id="SSF103481">
    <property type="entry name" value="Multidrug resistance efflux transporter EmrE"/>
    <property type="match status" value="1"/>
</dbReference>
<evidence type="ECO:0000256" key="8">
    <source>
        <dbReference type="SAM" id="Phobius"/>
    </source>
</evidence>
<evidence type="ECO:0000256" key="5">
    <source>
        <dbReference type="ARBA" id="ARBA00022989"/>
    </source>
</evidence>